<evidence type="ECO:0000313" key="8">
    <source>
        <dbReference type="Proteomes" id="UP000199315"/>
    </source>
</evidence>
<organism evidence="7 8">
    <name type="scientific">Anaerobium acetethylicum</name>
    <dbReference type="NCBI Taxonomy" id="1619234"/>
    <lineage>
        <taxon>Bacteria</taxon>
        <taxon>Bacillati</taxon>
        <taxon>Bacillota</taxon>
        <taxon>Clostridia</taxon>
        <taxon>Lachnospirales</taxon>
        <taxon>Lachnospiraceae</taxon>
        <taxon>Anaerobium</taxon>
    </lineage>
</organism>
<dbReference type="InterPro" id="IPR036073">
    <property type="entry name" value="Desulfoferrodoxin_Fe-bd_dom_sf"/>
</dbReference>
<comment type="similarity">
    <text evidence="1">Belongs to the desulfoferrodoxin family.</text>
</comment>
<dbReference type="AlphaFoldDB" id="A0A1D3TR18"/>
<proteinExistence type="inferred from homology"/>
<dbReference type="Gene3D" id="2.60.40.730">
    <property type="entry name" value="SOR catalytic domain"/>
    <property type="match status" value="1"/>
</dbReference>
<dbReference type="PANTHER" id="PTHR36541">
    <property type="entry name" value="SUPEROXIDE REDUCTASE-RELATED"/>
    <property type="match status" value="1"/>
</dbReference>
<keyword evidence="2" id="KW-0813">Transport</keyword>
<evidence type="ECO:0000259" key="6">
    <source>
        <dbReference type="Pfam" id="PF01880"/>
    </source>
</evidence>
<evidence type="ECO:0000256" key="4">
    <source>
        <dbReference type="ARBA" id="ARBA00022982"/>
    </source>
</evidence>
<keyword evidence="8" id="KW-1185">Reference proteome</keyword>
<evidence type="ECO:0000313" key="7">
    <source>
        <dbReference type="EMBL" id="SCP96087.1"/>
    </source>
</evidence>
<name>A0A1D3TR18_9FIRM</name>
<evidence type="ECO:0000256" key="1">
    <source>
        <dbReference type="ARBA" id="ARBA00005941"/>
    </source>
</evidence>
<reference evidence="7 8" key="1">
    <citation type="submission" date="2016-09" db="EMBL/GenBank/DDBJ databases">
        <authorList>
            <person name="Capua I."/>
            <person name="De Benedictis P."/>
            <person name="Joannis T."/>
            <person name="Lombin L.H."/>
            <person name="Cattoli G."/>
        </authorList>
    </citation>
    <scope>NUCLEOTIDE SEQUENCE [LARGE SCALE GENOMIC DNA]</scope>
    <source>
        <strain evidence="7 8">GluBS11</strain>
    </source>
</reference>
<gene>
    <name evidence="7" type="ORF">SAMN05421730_1003173</name>
</gene>
<dbReference type="Pfam" id="PF01880">
    <property type="entry name" value="Desulfoferrodox"/>
    <property type="match status" value="1"/>
</dbReference>
<dbReference type="PANTHER" id="PTHR36541:SF1">
    <property type="entry name" value="SUPEROXIDE REDUCTASE-RELATED"/>
    <property type="match status" value="1"/>
</dbReference>
<dbReference type="EMBL" id="FMKA01000003">
    <property type="protein sequence ID" value="SCP96087.1"/>
    <property type="molecule type" value="Genomic_DNA"/>
</dbReference>
<evidence type="ECO:0000256" key="5">
    <source>
        <dbReference type="ARBA" id="ARBA00023004"/>
    </source>
</evidence>
<dbReference type="InterPro" id="IPR002742">
    <property type="entry name" value="Desulfoferrodoxin_Fe-bd_dom"/>
</dbReference>
<protein>
    <submittedName>
        <fullName evidence="7">Superoxide reductase</fullName>
    </submittedName>
</protein>
<dbReference type="Proteomes" id="UP000199315">
    <property type="component" value="Unassembled WGS sequence"/>
</dbReference>
<dbReference type="RefSeq" id="WP_091230956.1">
    <property type="nucleotide sequence ID" value="NZ_FMKA01000003.1"/>
</dbReference>
<dbReference type="NCBIfam" id="TIGR00332">
    <property type="entry name" value="neela_ferrous"/>
    <property type="match status" value="1"/>
</dbReference>
<accession>A0A1D3TR18</accession>
<dbReference type="SUPFAM" id="SSF49367">
    <property type="entry name" value="Superoxide reductase-like"/>
    <property type="match status" value="1"/>
</dbReference>
<dbReference type="InterPro" id="IPR051233">
    <property type="entry name" value="Desulfoferrodoxin_SOR"/>
</dbReference>
<sequence>MKKEAKFFICKHCGNLVTFIAESGVPMICCGEEMTEIVPNTQEAATEKHIPVITRTGLEYKVKVGSVEHPMIPEHYIEWIYMETKKGFSLKYLNPGEMPEVVFKADEDEPVAFYAYCNIHGLWKAEK</sequence>
<keyword evidence="5" id="KW-0408">Iron</keyword>
<keyword evidence="4" id="KW-0249">Electron transport</keyword>
<dbReference type="GO" id="GO:0050605">
    <property type="term" value="F:superoxide reductase activity"/>
    <property type="evidence" value="ECO:0007669"/>
    <property type="project" value="UniProtKB-EC"/>
</dbReference>
<dbReference type="SUPFAM" id="SSF57802">
    <property type="entry name" value="Rubredoxin-like"/>
    <property type="match status" value="1"/>
</dbReference>
<evidence type="ECO:0000256" key="3">
    <source>
        <dbReference type="ARBA" id="ARBA00022723"/>
    </source>
</evidence>
<dbReference type="STRING" id="1619234.SAMN05421730_1003173"/>
<dbReference type="OrthoDB" id="9814936at2"/>
<keyword evidence="3" id="KW-0479">Metal-binding</keyword>
<evidence type="ECO:0000256" key="2">
    <source>
        <dbReference type="ARBA" id="ARBA00022448"/>
    </source>
</evidence>
<dbReference type="GO" id="GO:0005506">
    <property type="term" value="F:iron ion binding"/>
    <property type="evidence" value="ECO:0007669"/>
    <property type="project" value="InterPro"/>
</dbReference>
<feature type="domain" description="Desulfoferrodoxin ferrous iron-binding" evidence="6">
    <location>
        <begin position="42"/>
        <end position="125"/>
    </location>
</feature>